<name>S4WDY5_SALPI</name>
<organism evidence="2">
    <name type="scientific">Salinispora pacifica</name>
    <dbReference type="NCBI Taxonomy" id="351187"/>
    <lineage>
        <taxon>Bacteria</taxon>
        <taxon>Bacillati</taxon>
        <taxon>Actinomycetota</taxon>
        <taxon>Actinomycetes</taxon>
        <taxon>Micromonosporales</taxon>
        <taxon>Micromonosporaceae</taxon>
        <taxon>Salinispora</taxon>
    </lineage>
</organism>
<dbReference type="GO" id="GO:0016301">
    <property type="term" value="F:kinase activity"/>
    <property type="evidence" value="ECO:0007669"/>
    <property type="project" value="UniProtKB-KW"/>
</dbReference>
<proteinExistence type="predicted"/>
<dbReference type="SUPFAM" id="SSF52540">
    <property type="entry name" value="P-loop containing nucleoside triphosphate hydrolases"/>
    <property type="match status" value="1"/>
</dbReference>
<dbReference type="Gene3D" id="3.40.50.300">
    <property type="entry name" value="P-loop containing nucleotide triphosphate hydrolases"/>
    <property type="match status" value="1"/>
</dbReference>
<dbReference type="EMBL" id="KC863955">
    <property type="protein sequence ID" value="AGO97189.1"/>
    <property type="molecule type" value="Genomic_DNA"/>
</dbReference>
<reference evidence="2" key="1">
    <citation type="journal article" date="2013" name="J. Am. Chem. Soc.">
        <title>Structures and comparative characterization of biosynthetic gene clusters for cyanosporasides, enediyne-derived natural products from marine actinomycetes.</title>
        <authorList>
            <person name="Lane A.L."/>
            <person name="Nam S.J."/>
            <person name="Fukuda T."/>
            <person name="Yamanaka K."/>
            <person name="Kauffman C.A."/>
            <person name="Jensen P.R."/>
            <person name="Fenical W."/>
            <person name="Moore B.S."/>
        </authorList>
    </citation>
    <scope>NUCLEOTIDE SEQUENCE</scope>
    <source>
        <strain evidence="2">CNS143</strain>
    </source>
</reference>
<keyword evidence="2" id="KW-0808">Transferase</keyword>
<evidence type="ECO:0000256" key="1">
    <source>
        <dbReference type="SAM" id="MobiDB-lite"/>
    </source>
</evidence>
<evidence type="ECO:0000313" key="2">
    <source>
        <dbReference type="EMBL" id="AGO97189.1"/>
    </source>
</evidence>
<dbReference type="AlphaFoldDB" id="S4WDY5"/>
<keyword evidence="2" id="KW-0418">Kinase</keyword>
<feature type="region of interest" description="Disordered" evidence="1">
    <location>
        <begin position="105"/>
        <end position="139"/>
    </location>
</feature>
<protein>
    <submittedName>
        <fullName evidence="2">Nucleotide kinase</fullName>
    </submittedName>
</protein>
<sequence>MVVRVHLSVPGRGCLHPCFPGSGWSSVAIRLLISDVRKRRSGPAVAPLSLTRIVTCESGGRAQSRFDTHCRKSGAGHTVEHGTRDELLGRLAESVESVALGHPTRVSCRRTARRRQDQPRRRAGRRPARPGPRLSSAPRFDDFVVPRAQRYRRGEYSAEGCYLDAHDHDALTRVLLDPLGPGGDGRFQPAVYDHIADSVLSPPVMTAPVNAVLVFDGVFLLRPELIDRWDLRIFVSTALDKTVDRAVIREGRVSSRADVERRWRERYIPSQQLYFARIRPTDHVDVVVHNDEPRLPAWETQAR</sequence>
<accession>S4WDY5</accession>
<dbReference type="InterPro" id="IPR027417">
    <property type="entry name" value="P-loop_NTPase"/>
</dbReference>